<gene>
    <name evidence="2" type="ORF">F0562_024612</name>
</gene>
<dbReference type="PANTHER" id="PTHR47597:SF1">
    <property type="entry name" value="IS A MEMBER OF THE PF|00364 BIOTIN-REQUIRING ENZYMES FAMILY-RELATED"/>
    <property type="match status" value="1"/>
</dbReference>
<dbReference type="FunFam" id="2.40.50.100:FF:000059">
    <property type="entry name" value="Biotin/lipoyl attachment domain-containing protein"/>
    <property type="match status" value="1"/>
</dbReference>
<evidence type="ECO:0000313" key="2">
    <source>
        <dbReference type="EMBL" id="KAA8540469.1"/>
    </source>
</evidence>
<dbReference type="SUPFAM" id="SSF51230">
    <property type="entry name" value="Single hybrid motif"/>
    <property type="match status" value="1"/>
</dbReference>
<evidence type="ECO:0000313" key="3">
    <source>
        <dbReference type="Proteomes" id="UP000325577"/>
    </source>
</evidence>
<dbReference type="InterPro" id="IPR053217">
    <property type="entry name" value="ACC_Biotin_Carrier"/>
</dbReference>
<dbReference type="InterPro" id="IPR011053">
    <property type="entry name" value="Single_hybrid_motif"/>
</dbReference>
<dbReference type="PANTHER" id="PTHR47597">
    <property type="entry name" value="IS A MEMBER OF THE PF|00364 BIOTIN-REQUIRING ENZYMES FAMILY-RELATED"/>
    <property type="match status" value="1"/>
</dbReference>
<dbReference type="CDD" id="cd06850">
    <property type="entry name" value="biotinyl_domain"/>
    <property type="match status" value="1"/>
</dbReference>
<organism evidence="2 3">
    <name type="scientific">Nyssa sinensis</name>
    <dbReference type="NCBI Taxonomy" id="561372"/>
    <lineage>
        <taxon>Eukaryota</taxon>
        <taxon>Viridiplantae</taxon>
        <taxon>Streptophyta</taxon>
        <taxon>Embryophyta</taxon>
        <taxon>Tracheophyta</taxon>
        <taxon>Spermatophyta</taxon>
        <taxon>Magnoliopsida</taxon>
        <taxon>eudicotyledons</taxon>
        <taxon>Gunneridae</taxon>
        <taxon>Pentapetalae</taxon>
        <taxon>asterids</taxon>
        <taxon>Cornales</taxon>
        <taxon>Nyssaceae</taxon>
        <taxon>Nyssa</taxon>
    </lineage>
</organism>
<dbReference type="AlphaFoldDB" id="A0A5J5BCN9"/>
<sequence length="267" mass="28497">MAACSLLGASSVKISNLNFLSTKSGTLQPLHGLRTPSPMRYNGLQISPLSHKAIQCHCLSSEAKAAPDLDNGSEEVKSSGTISQLIQNVYEAESLLTEICDTTSIAELELKLGGFRLYVTRAEKNKPPPLPISAPVSLNTTFEAPDLNESVSTPSLAISKTVPSLGGIQTLLDKAADEGLVILQSPMVGYFRRSRTIKGKRTPPSCQEKQIVKESQVICYIEQLGGEIPIESDASGEVIKILRKDGDPVGYGDALIAVLPSPPEVNI</sequence>
<accession>A0A5J5BCN9</accession>
<dbReference type="InterPro" id="IPR000089">
    <property type="entry name" value="Biotin_lipoyl"/>
</dbReference>
<keyword evidence="3" id="KW-1185">Reference proteome</keyword>
<dbReference type="Pfam" id="PF00364">
    <property type="entry name" value="Biotin_lipoyl"/>
    <property type="match status" value="1"/>
</dbReference>
<proteinExistence type="predicted"/>
<feature type="domain" description="Lipoyl-binding" evidence="1">
    <location>
        <begin position="185"/>
        <end position="256"/>
    </location>
</feature>
<dbReference type="OrthoDB" id="529457at2759"/>
<dbReference type="EMBL" id="CM018036">
    <property type="protein sequence ID" value="KAA8540469.1"/>
    <property type="molecule type" value="Genomic_DNA"/>
</dbReference>
<dbReference type="Proteomes" id="UP000325577">
    <property type="component" value="Linkage Group LG13"/>
</dbReference>
<dbReference type="Gene3D" id="2.40.50.100">
    <property type="match status" value="1"/>
</dbReference>
<name>A0A5J5BCN9_9ASTE</name>
<evidence type="ECO:0000259" key="1">
    <source>
        <dbReference type="Pfam" id="PF00364"/>
    </source>
</evidence>
<reference evidence="2 3" key="1">
    <citation type="submission" date="2019-09" db="EMBL/GenBank/DDBJ databases">
        <title>A chromosome-level genome assembly of the Chinese tupelo Nyssa sinensis.</title>
        <authorList>
            <person name="Yang X."/>
            <person name="Kang M."/>
            <person name="Yang Y."/>
            <person name="Xiong H."/>
            <person name="Wang M."/>
            <person name="Zhang Z."/>
            <person name="Wang Z."/>
            <person name="Wu H."/>
            <person name="Ma T."/>
            <person name="Liu J."/>
            <person name="Xi Z."/>
        </authorList>
    </citation>
    <scope>NUCLEOTIDE SEQUENCE [LARGE SCALE GENOMIC DNA]</scope>
    <source>
        <strain evidence="2">J267</strain>
        <tissue evidence="2">Leaf</tissue>
    </source>
</reference>
<protein>
    <recommendedName>
        <fullName evidence="1">Lipoyl-binding domain-containing protein</fullName>
    </recommendedName>
</protein>